<name>I7IHB6_BABMR</name>
<dbReference type="RefSeq" id="XP_012649935.1">
    <property type="nucleotide sequence ID" value="XM_012794481.1"/>
</dbReference>
<evidence type="ECO:0000313" key="3">
    <source>
        <dbReference type="Proteomes" id="UP000002899"/>
    </source>
</evidence>
<dbReference type="Proteomes" id="UP000002899">
    <property type="component" value="Chromosome IV"/>
</dbReference>
<dbReference type="VEuPathDB" id="PiroplasmaDB:BmR1_04g06655"/>
<organism evidence="2 3">
    <name type="scientific">Babesia microti (strain RI)</name>
    <dbReference type="NCBI Taxonomy" id="1133968"/>
    <lineage>
        <taxon>Eukaryota</taxon>
        <taxon>Sar</taxon>
        <taxon>Alveolata</taxon>
        <taxon>Apicomplexa</taxon>
        <taxon>Aconoidasida</taxon>
        <taxon>Piroplasmida</taxon>
        <taxon>Babesiidae</taxon>
        <taxon>Babesia</taxon>
    </lineage>
</organism>
<keyword evidence="3" id="KW-1185">Reference proteome</keyword>
<keyword evidence="1" id="KW-1133">Transmembrane helix</keyword>
<sequence length="139" mass="16318">MLPIKSGLDSNFFFNITKKYHKYYSYRNYTIRNNVTDESHTDCSGTWRQNVVGAQEFQNLKVGPYKRGRWVVSFKEDPGSFVTNMLIFVITGYTIFTLSPGESMIIRRRRKIRQEILDEYGLTEAELEQIEDYKLPPGL</sequence>
<accession>I7IHB6</accession>
<gene>
    <name evidence="2" type="ORF">BmR1_04g06655</name>
</gene>
<keyword evidence="1" id="KW-0812">Transmembrane</keyword>
<dbReference type="OrthoDB" id="365638at2759"/>
<dbReference type="EMBL" id="LN871599">
    <property type="protein sequence ID" value="CCF75527.1"/>
    <property type="molecule type" value="Genomic_DNA"/>
</dbReference>
<reference evidence="2 3" key="1">
    <citation type="journal article" date="2012" name="Nucleic Acids Res.">
        <title>Sequencing of the smallest Apicomplexan genome from the human pathogen Babesia microti.</title>
        <authorList>
            <person name="Cornillot E."/>
            <person name="Hadj-Kaddour K."/>
            <person name="Dassouli A."/>
            <person name="Noel B."/>
            <person name="Ranwez V."/>
            <person name="Vacherie B."/>
            <person name="Augagneur Y."/>
            <person name="Bres V."/>
            <person name="Duclos A."/>
            <person name="Randazzo S."/>
            <person name="Carcy B."/>
            <person name="Debierre-Grockiego F."/>
            <person name="Delbecq S."/>
            <person name="Moubri-Menage K."/>
            <person name="Shams-Eldin H."/>
            <person name="Usmani-Brown S."/>
            <person name="Bringaud F."/>
            <person name="Wincker P."/>
            <person name="Vivares C.P."/>
            <person name="Schwarz R.T."/>
            <person name="Schetters T.P."/>
            <person name="Krause P.J."/>
            <person name="Gorenflot A."/>
            <person name="Berry V."/>
            <person name="Barbe V."/>
            <person name="Ben Mamoun C."/>
        </authorList>
    </citation>
    <scope>NUCLEOTIDE SEQUENCE [LARGE SCALE GENOMIC DNA]</scope>
    <source>
        <strain evidence="2 3">RI</strain>
    </source>
</reference>
<dbReference type="KEGG" id="bmic:BmR1_04g06655"/>
<reference evidence="2 3" key="3">
    <citation type="journal article" date="2016" name="Sci. Rep.">
        <title>Genome-wide diversity and gene expression profiling of Babesia microti isolates identify polymorphic genes that mediate host-pathogen interactions.</title>
        <authorList>
            <person name="Silva J.C."/>
            <person name="Cornillot E."/>
            <person name="McCracken C."/>
            <person name="Usmani-Brown S."/>
            <person name="Dwivedi A."/>
            <person name="Ifeonu O.O."/>
            <person name="Crabtree J."/>
            <person name="Gotia H.T."/>
            <person name="Virji A.Z."/>
            <person name="Reynes C."/>
            <person name="Colinge J."/>
            <person name="Kumar V."/>
            <person name="Lawres L."/>
            <person name="Pazzi J.E."/>
            <person name="Pablo J.V."/>
            <person name="Hung C."/>
            <person name="Brancato J."/>
            <person name="Kumari P."/>
            <person name="Orvis J."/>
            <person name="Tretina K."/>
            <person name="Chibucos M."/>
            <person name="Ott S."/>
            <person name="Sadzewicz L."/>
            <person name="Sengamalay N."/>
            <person name="Shetty A.C."/>
            <person name="Su Q."/>
            <person name="Tallon L."/>
            <person name="Fraser C.M."/>
            <person name="Frutos R."/>
            <person name="Molina D.M."/>
            <person name="Krause P.J."/>
            <person name="Ben Mamoun C."/>
        </authorList>
    </citation>
    <scope>NUCLEOTIDE SEQUENCE [LARGE SCALE GENOMIC DNA]</scope>
    <source>
        <strain evidence="2 3">RI</strain>
    </source>
</reference>
<dbReference type="AlphaFoldDB" id="I7IHB6"/>
<evidence type="ECO:0000256" key="1">
    <source>
        <dbReference type="SAM" id="Phobius"/>
    </source>
</evidence>
<protein>
    <submittedName>
        <fullName evidence="2">Uncharacterized protein</fullName>
    </submittedName>
</protein>
<dbReference type="GeneID" id="24425976"/>
<reference evidence="2 3" key="2">
    <citation type="journal article" date="2013" name="PLoS ONE">
        <title>Whole genome mapping and re-organization of the nuclear and mitochondrial genomes of Babesia microti isolates.</title>
        <authorList>
            <person name="Cornillot E."/>
            <person name="Dassouli A."/>
            <person name="Garg A."/>
            <person name="Pachikara N."/>
            <person name="Randazzo S."/>
            <person name="Depoix D."/>
            <person name="Carcy B."/>
            <person name="Delbecq S."/>
            <person name="Frutos R."/>
            <person name="Silva J.C."/>
            <person name="Sutton R."/>
            <person name="Krause P.J."/>
            <person name="Mamoun C.B."/>
        </authorList>
    </citation>
    <scope>NUCLEOTIDE SEQUENCE [LARGE SCALE GENOMIC DNA]</scope>
    <source>
        <strain evidence="2 3">RI</strain>
    </source>
</reference>
<keyword evidence="1" id="KW-0472">Membrane</keyword>
<feature type="transmembrane region" description="Helical" evidence="1">
    <location>
        <begin position="81"/>
        <end position="101"/>
    </location>
</feature>
<proteinExistence type="predicted"/>
<evidence type="ECO:0000313" key="2">
    <source>
        <dbReference type="EMBL" id="CCF75527.1"/>
    </source>
</evidence>